<dbReference type="GO" id="GO:0007091">
    <property type="term" value="P:metaphase/anaphase transition of mitotic cell cycle"/>
    <property type="evidence" value="ECO:0007669"/>
    <property type="project" value="TreeGrafter"/>
</dbReference>
<dbReference type="GO" id="GO:0031145">
    <property type="term" value="P:anaphase-promoting complex-dependent catabolic process"/>
    <property type="evidence" value="ECO:0007669"/>
    <property type="project" value="TreeGrafter"/>
</dbReference>
<feature type="region of interest" description="Disordered" evidence="5">
    <location>
        <begin position="213"/>
        <end position="233"/>
    </location>
</feature>
<evidence type="ECO:0000256" key="2">
    <source>
        <dbReference type="ARBA" id="ARBA00022803"/>
    </source>
</evidence>
<dbReference type="PROSITE" id="PS50005">
    <property type="entry name" value="TPR"/>
    <property type="match status" value="5"/>
</dbReference>
<dbReference type="GO" id="GO:0016567">
    <property type="term" value="P:protein ubiquitination"/>
    <property type="evidence" value="ECO:0007669"/>
    <property type="project" value="TreeGrafter"/>
</dbReference>
<feature type="repeat" description="TPR" evidence="4">
    <location>
        <begin position="765"/>
        <end position="798"/>
    </location>
</feature>
<feature type="region of interest" description="Disordered" evidence="5">
    <location>
        <begin position="396"/>
        <end position="415"/>
    </location>
</feature>
<feature type="repeat" description="TPR" evidence="4">
    <location>
        <begin position="697"/>
        <end position="730"/>
    </location>
</feature>
<feature type="compositionally biased region" description="Low complexity" evidence="5">
    <location>
        <begin position="369"/>
        <end position="379"/>
    </location>
</feature>
<feature type="region of interest" description="Disordered" evidence="5">
    <location>
        <begin position="255"/>
        <end position="276"/>
    </location>
</feature>
<evidence type="ECO:0000313" key="6">
    <source>
        <dbReference type="EMBL" id="KAJ4356745.1"/>
    </source>
</evidence>
<dbReference type="GeneID" id="80908311"/>
<accession>A0A9W8XQ22</accession>
<evidence type="ECO:0000256" key="3">
    <source>
        <dbReference type="ARBA" id="ARBA00038210"/>
    </source>
</evidence>
<dbReference type="Gene3D" id="1.25.40.10">
    <property type="entry name" value="Tetratricopeptide repeat domain"/>
    <property type="match status" value="4"/>
</dbReference>
<dbReference type="AlphaFoldDB" id="A0A9W8XQ22"/>
<evidence type="ECO:0000256" key="5">
    <source>
        <dbReference type="SAM" id="MobiDB-lite"/>
    </source>
</evidence>
<dbReference type="Pfam" id="PF00515">
    <property type="entry name" value="TPR_1"/>
    <property type="match status" value="1"/>
</dbReference>
<dbReference type="SMART" id="SM00028">
    <property type="entry name" value="TPR"/>
    <property type="match status" value="8"/>
</dbReference>
<keyword evidence="7" id="KW-1185">Reference proteome</keyword>
<organism evidence="6 7">
    <name type="scientific">Didymosphaeria variabile</name>
    <dbReference type="NCBI Taxonomy" id="1932322"/>
    <lineage>
        <taxon>Eukaryota</taxon>
        <taxon>Fungi</taxon>
        <taxon>Dikarya</taxon>
        <taxon>Ascomycota</taxon>
        <taxon>Pezizomycotina</taxon>
        <taxon>Dothideomycetes</taxon>
        <taxon>Pleosporomycetidae</taxon>
        <taxon>Pleosporales</taxon>
        <taxon>Massarineae</taxon>
        <taxon>Didymosphaeriaceae</taxon>
        <taxon>Didymosphaeria</taxon>
    </lineage>
</organism>
<feature type="compositionally biased region" description="Polar residues" evidence="5">
    <location>
        <begin position="223"/>
        <end position="233"/>
    </location>
</feature>
<evidence type="ECO:0000256" key="1">
    <source>
        <dbReference type="ARBA" id="ARBA00022737"/>
    </source>
</evidence>
<dbReference type="Pfam" id="PF13181">
    <property type="entry name" value="TPR_8"/>
    <property type="match status" value="2"/>
</dbReference>
<comment type="caution">
    <text evidence="6">The sequence shown here is derived from an EMBL/GenBank/DDBJ whole genome shotgun (WGS) entry which is preliminary data.</text>
</comment>
<sequence length="824" mass="92135">MSPPAGVNAQLRHLVHYHLDNGFLENALFFASRLYAQEPRNGDATHLLALCNLRLGRYKAAFDYAKPRGHQPHHLGCAYVFAQACLGLERYDVGAQALERSRGLWAGRNHWNKHSDTSRRHIPDAAACYCLLGKLYGAHGDTKKAIEYYVESLKLNPFMWDAFTGLCDIGAVVRPQNIFKVTPEMLASISHSAMNGHGPASLASNDSFDAKNPFVSTPDVDPFNTSVRPNGDSNGLNLGGPSLFSKLNGSIPPANSSFHDMDTPTSNGQNVRDEDVMMGEPGGPVMEDLMMNERHAPDVPRAPTRKTRMQNLNAPDDPPRMRPITTRSRLKPASETTERTEIPQPQWHNGHKRTVSGHSMHHPAPTNVAPADPSAAPPRRSTRLQTVQSGAHNMLSGIRSLGGRNAVAPSRDPEMKDRNLRKVRATGTKGKTSSVGNVGRVVSGNRKMVVDVTEVTKLDTRASSVASTAPPPKMAIPTDASREQEALSWLLDLLLKIGSGYRYLSRFECVKAVEAFNSVSTHQRETPWVLAQIGKAYYERSMWAEAEKVFLRIRDRSPSHIEDMDVFSTVLWQQNKETDLAYLAHTLSEQDRLSPQTWVALGNAFSLQREHDQAIKCFTRATQLDPKFAYAFTLQGHEHISNEEFDKASYAYRCAITANNRHYNGWYGLGKVYEMQHKFDVAEKHYRAAFSINPNNDLLAMKIGSVLDRMKKTEAALMQYETAIRLNPHALQARVKKAHILLKIGSAEEALHEYLIVKDAQPGDANIHLHIGQAYKRLRNKSEAIRYFTICMNLDPVAQRYVKEEMETWDEDEVGSWSSDDERG</sequence>
<feature type="compositionally biased region" description="Polar residues" evidence="5">
    <location>
        <begin position="255"/>
        <end position="270"/>
    </location>
</feature>
<dbReference type="RefSeq" id="XP_056073871.1">
    <property type="nucleotide sequence ID" value="XM_056213563.1"/>
</dbReference>
<dbReference type="InterPro" id="IPR013105">
    <property type="entry name" value="TPR_2"/>
</dbReference>
<feature type="region of interest" description="Disordered" evidence="5">
    <location>
        <begin position="309"/>
        <end position="387"/>
    </location>
</feature>
<dbReference type="Pfam" id="PF07719">
    <property type="entry name" value="TPR_2"/>
    <property type="match status" value="1"/>
</dbReference>
<protein>
    <submittedName>
        <fullName evidence="6">Anaphase-promoting complex subunit cdc27</fullName>
    </submittedName>
</protein>
<dbReference type="GO" id="GO:0051301">
    <property type="term" value="P:cell division"/>
    <property type="evidence" value="ECO:0007669"/>
    <property type="project" value="TreeGrafter"/>
</dbReference>
<comment type="similarity">
    <text evidence="3">Belongs to the APC3/CDC27 family.</text>
</comment>
<evidence type="ECO:0000313" key="7">
    <source>
        <dbReference type="Proteomes" id="UP001140513"/>
    </source>
</evidence>
<dbReference type="EMBL" id="JAPEUX010000003">
    <property type="protein sequence ID" value="KAJ4356745.1"/>
    <property type="molecule type" value="Genomic_DNA"/>
</dbReference>
<dbReference type="InterPro" id="IPR019734">
    <property type="entry name" value="TPR_rpt"/>
</dbReference>
<feature type="repeat" description="TPR" evidence="4">
    <location>
        <begin position="595"/>
        <end position="628"/>
    </location>
</feature>
<dbReference type="Pfam" id="PF13432">
    <property type="entry name" value="TPR_16"/>
    <property type="match status" value="1"/>
</dbReference>
<dbReference type="PANTHER" id="PTHR12558:SF13">
    <property type="entry name" value="CELL DIVISION CYCLE PROTEIN 27 HOMOLOG"/>
    <property type="match status" value="1"/>
</dbReference>
<keyword evidence="2 4" id="KW-0802">TPR repeat</keyword>
<dbReference type="SUPFAM" id="SSF48452">
    <property type="entry name" value="TPR-like"/>
    <property type="match status" value="2"/>
</dbReference>
<dbReference type="InterPro" id="IPR011990">
    <property type="entry name" value="TPR-like_helical_dom_sf"/>
</dbReference>
<proteinExistence type="inferred from homology"/>
<dbReference type="Proteomes" id="UP001140513">
    <property type="component" value="Unassembled WGS sequence"/>
</dbReference>
<dbReference type="GO" id="GO:0005680">
    <property type="term" value="C:anaphase-promoting complex"/>
    <property type="evidence" value="ECO:0007669"/>
    <property type="project" value="UniProtKB-ARBA"/>
</dbReference>
<dbReference type="PANTHER" id="PTHR12558">
    <property type="entry name" value="CELL DIVISION CYCLE 16,23,27"/>
    <property type="match status" value="1"/>
</dbReference>
<feature type="repeat" description="TPR" evidence="4">
    <location>
        <begin position="663"/>
        <end position="696"/>
    </location>
</feature>
<dbReference type="OrthoDB" id="329563at2759"/>
<dbReference type="GO" id="GO:0005737">
    <property type="term" value="C:cytoplasm"/>
    <property type="evidence" value="ECO:0007669"/>
    <property type="project" value="TreeGrafter"/>
</dbReference>
<reference evidence="6" key="1">
    <citation type="submission" date="2022-10" db="EMBL/GenBank/DDBJ databases">
        <title>Tapping the CABI collections for fungal endophytes: first genome assemblies for Collariella, Neodidymelliopsis, Ascochyta clinopodiicola, Didymella pomorum, Didymosphaeria variabile, Neocosmospora piperis and Neocucurbitaria cava.</title>
        <authorList>
            <person name="Hill R."/>
        </authorList>
    </citation>
    <scope>NUCLEOTIDE SEQUENCE</scope>
    <source>
        <strain evidence="6">IMI 356815</strain>
    </source>
</reference>
<evidence type="ECO:0000256" key="4">
    <source>
        <dbReference type="PROSITE-ProRule" id="PRU00339"/>
    </source>
</evidence>
<feature type="repeat" description="TPR" evidence="4">
    <location>
        <begin position="126"/>
        <end position="159"/>
    </location>
</feature>
<feature type="compositionally biased region" description="Basic residues" evidence="5">
    <location>
        <begin position="349"/>
        <end position="361"/>
    </location>
</feature>
<dbReference type="Pfam" id="PF12895">
    <property type="entry name" value="ANAPC3"/>
    <property type="match status" value="1"/>
</dbReference>
<name>A0A9W8XQ22_9PLEO</name>
<gene>
    <name evidence="6" type="primary">CDC27</name>
    <name evidence="6" type="ORF">N0V89_004781</name>
</gene>
<keyword evidence="1" id="KW-0677">Repeat</keyword>